<dbReference type="CDD" id="cd07826">
    <property type="entry name" value="SRPBCC_CalC_Aha1-like_9"/>
    <property type="match status" value="1"/>
</dbReference>
<dbReference type="InterPro" id="IPR013538">
    <property type="entry name" value="ASHA1/2-like_C"/>
</dbReference>
<organism evidence="3 4">
    <name type="scientific">Streptomonospora alba</name>
    <dbReference type="NCBI Taxonomy" id="183763"/>
    <lineage>
        <taxon>Bacteria</taxon>
        <taxon>Bacillati</taxon>
        <taxon>Actinomycetota</taxon>
        <taxon>Actinomycetes</taxon>
        <taxon>Streptosporangiales</taxon>
        <taxon>Nocardiopsidaceae</taxon>
        <taxon>Streptomonospora</taxon>
    </lineage>
</organism>
<gene>
    <name evidence="3" type="ORF">LP52_18915</name>
</gene>
<comment type="caution">
    <text evidence="3">The sequence shown here is derived from an EMBL/GenBank/DDBJ whole genome shotgun (WGS) entry which is preliminary data.</text>
</comment>
<comment type="similarity">
    <text evidence="1">Belongs to the AHA1 family.</text>
</comment>
<feature type="domain" description="Activator of Hsp90 ATPase homologue 1/2-like C-terminal" evidence="2">
    <location>
        <begin position="23"/>
        <end position="157"/>
    </location>
</feature>
<dbReference type="AlphaFoldDB" id="A0A0C2J7Q3"/>
<proteinExistence type="inferred from homology"/>
<dbReference type="Pfam" id="PF08327">
    <property type="entry name" value="AHSA1"/>
    <property type="match status" value="1"/>
</dbReference>
<dbReference type="Proteomes" id="UP000031675">
    <property type="component" value="Unassembled WGS sequence"/>
</dbReference>
<dbReference type="OrthoDB" id="5185819at2"/>
<evidence type="ECO:0000313" key="3">
    <source>
        <dbReference type="EMBL" id="KIH97496.1"/>
    </source>
</evidence>
<evidence type="ECO:0000313" key="4">
    <source>
        <dbReference type="Proteomes" id="UP000031675"/>
    </source>
</evidence>
<evidence type="ECO:0000259" key="2">
    <source>
        <dbReference type="Pfam" id="PF08327"/>
    </source>
</evidence>
<name>A0A0C2J7Q3_9ACTN</name>
<dbReference type="STRING" id="183763.LP52_18915"/>
<dbReference type="Gene3D" id="3.30.530.20">
    <property type="match status" value="1"/>
</dbReference>
<reference evidence="4" key="1">
    <citation type="journal article" date="2015" name="Chem. Biol.">
        <title>Structure, bioactivity, and resistance mechanism of streptomonomicin, an unusual lasso Peptide from an understudied halophilic actinomycete.</title>
        <authorList>
            <person name="Metelev M."/>
            <person name="Tietz J.I."/>
            <person name="Melby J.O."/>
            <person name="Blair P.M."/>
            <person name="Zhu L."/>
            <person name="Livnat I."/>
            <person name="Severinov K."/>
            <person name="Mitchell D.A."/>
        </authorList>
    </citation>
    <scope>NUCLEOTIDE SEQUENCE [LARGE SCALE GENOMIC DNA]</scope>
    <source>
        <strain evidence="4">YIM 90003</strain>
    </source>
</reference>
<dbReference type="SUPFAM" id="SSF55961">
    <property type="entry name" value="Bet v1-like"/>
    <property type="match status" value="1"/>
</dbReference>
<dbReference type="InterPro" id="IPR023393">
    <property type="entry name" value="START-like_dom_sf"/>
</dbReference>
<protein>
    <submittedName>
        <fullName evidence="3">ATPase</fullName>
    </submittedName>
</protein>
<evidence type="ECO:0000256" key="1">
    <source>
        <dbReference type="ARBA" id="ARBA00006817"/>
    </source>
</evidence>
<accession>A0A0C2J7Q3</accession>
<keyword evidence="4" id="KW-1185">Reference proteome</keyword>
<dbReference type="RefSeq" id="WP_040275471.1">
    <property type="nucleotide sequence ID" value="NZ_JROO01000037.1"/>
</dbReference>
<dbReference type="EMBL" id="JROO01000037">
    <property type="protein sequence ID" value="KIH97496.1"/>
    <property type="molecule type" value="Genomic_DNA"/>
</dbReference>
<sequence>MTDTTEILVEPGRQDIVVSRVFDAPREKVFAALTDPKLVAQWWGAGGPGELEIAEFEARRGGTYRHINRDETGAEYVFSGVFHDVEAPERVVQTFEFEGVPGHVALESTALEELDDGRTAYTALSVYQSVEDRDGIVAAGMEQGVRAGLQKLAELVES</sequence>